<dbReference type="EMBL" id="FOYQ01000001">
    <property type="protein sequence ID" value="SFR33294.1"/>
    <property type="molecule type" value="Genomic_DNA"/>
</dbReference>
<reference evidence="2 3" key="1">
    <citation type="submission" date="2016-10" db="EMBL/GenBank/DDBJ databases">
        <authorList>
            <person name="de Groot N.N."/>
        </authorList>
    </citation>
    <scope>NUCLEOTIDE SEQUENCE [LARGE SCALE GENOMIC DNA]</scope>
    <source>
        <strain evidence="2 3">DSM 21019</strain>
    </source>
</reference>
<name>A0A1I6FTR7_9FLAO</name>
<feature type="transmembrane region" description="Helical" evidence="1">
    <location>
        <begin position="84"/>
        <end position="101"/>
    </location>
</feature>
<dbReference type="STRING" id="400055.SAMN04490243_0648"/>
<evidence type="ECO:0000313" key="2">
    <source>
        <dbReference type="EMBL" id="SFR33294.1"/>
    </source>
</evidence>
<dbReference type="AlphaFoldDB" id="A0A1I6FTR7"/>
<protein>
    <submittedName>
        <fullName evidence="2">Uncharacterized protein</fullName>
    </submittedName>
</protein>
<gene>
    <name evidence="2" type="ORF">SAMN04490243_0648</name>
</gene>
<organism evidence="2 3">
    <name type="scientific">Robiginitalea myxolifaciens</name>
    <dbReference type="NCBI Taxonomy" id="400055"/>
    <lineage>
        <taxon>Bacteria</taxon>
        <taxon>Pseudomonadati</taxon>
        <taxon>Bacteroidota</taxon>
        <taxon>Flavobacteriia</taxon>
        <taxon>Flavobacteriales</taxon>
        <taxon>Flavobacteriaceae</taxon>
        <taxon>Robiginitalea</taxon>
    </lineage>
</organism>
<keyword evidence="1" id="KW-0812">Transmembrane</keyword>
<feature type="transmembrane region" description="Helical" evidence="1">
    <location>
        <begin position="107"/>
        <end position="127"/>
    </location>
</feature>
<evidence type="ECO:0000256" key="1">
    <source>
        <dbReference type="SAM" id="Phobius"/>
    </source>
</evidence>
<proteinExistence type="predicted"/>
<keyword evidence="3" id="KW-1185">Reference proteome</keyword>
<feature type="transmembrane region" description="Helical" evidence="1">
    <location>
        <begin position="7"/>
        <end position="26"/>
    </location>
</feature>
<dbReference type="RefSeq" id="WP_143099904.1">
    <property type="nucleotide sequence ID" value="NZ_FOYQ01000001.1"/>
</dbReference>
<dbReference type="Proteomes" id="UP000199534">
    <property type="component" value="Unassembled WGS sequence"/>
</dbReference>
<evidence type="ECO:0000313" key="3">
    <source>
        <dbReference type="Proteomes" id="UP000199534"/>
    </source>
</evidence>
<sequence>MINWKRFIAVWPLTALGGTILLFVLMNIHLLITGDEPLYTMEDLEIVPYFLGVTAACSAPAWIILIVLGIVSNRKAAFDKTRKNLLLAHLFLGGLTFVVLMSLGYGVIAFFLILGAVFIGLGQLLLYHWGLKPKTLP</sequence>
<keyword evidence="1" id="KW-1133">Transmembrane helix</keyword>
<accession>A0A1I6FTR7</accession>
<feature type="transmembrane region" description="Helical" evidence="1">
    <location>
        <begin position="46"/>
        <end position="72"/>
    </location>
</feature>
<keyword evidence="1" id="KW-0472">Membrane</keyword>